<evidence type="ECO:0000256" key="1">
    <source>
        <dbReference type="SAM" id="MobiDB-lite"/>
    </source>
</evidence>
<evidence type="ECO:0000313" key="3">
    <source>
        <dbReference type="EMBL" id="MBK1882934.1"/>
    </source>
</evidence>
<dbReference type="EMBL" id="JAENIJ010000015">
    <property type="protein sequence ID" value="MBK1882934.1"/>
    <property type="molecule type" value="Genomic_DNA"/>
</dbReference>
<dbReference type="AlphaFoldDB" id="A0A934VWW1"/>
<accession>A0A934VWW1</accession>
<name>A0A934VWW1_9BACT</name>
<reference evidence="3" key="1">
    <citation type="submission" date="2021-01" db="EMBL/GenBank/DDBJ databases">
        <title>Modified the classification status of verrucomicrobia.</title>
        <authorList>
            <person name="Feng X."/>
        </authorList>
    </citation>
    <scope>NUCLEOTIDE SEQUENCE</scope>
    <source>
        <strain evidence="3">KCTC 22041</strain>
    </source>
</reference>
<feature type="transmembrane region" description="Helical" evidence="2">
    <location>
        <begin position="48"/>
        <end position="69"/>
    </location>
</feature>
<organism evidence="3 4">
    <name type="scientific">Luteolibacter pohnpeiensis</name>
    <dbReference type="NCBI Taxonomy" id="454153"/>
    <lineage>
        <taxon>Bacteria</taxon>
        <taxon>Pseudomonadati</taxon>
        <taxon>Verrucomicrobiota</taxon>
        <taxon>Verrucomicrobiia</taxon>
        <taxon>Verrucomicrobiales</taxon>
        <taxon>Verrucomicrobiaceae</taxon>
        <taxon>Luteolibacter</taxon>
    </lineage>
</organism>
<keyword evidence="4" id="KW-1185">Reference proteome</keyword>
<dbReference type="RefSeq" id="WP_200270540.1">
    <property type="nucleotide sequence ID" value="NZ_JAENIJ010000015.1"/>
</dbReference>
<gene>
    <name evidence="3" type="ORF">JIN85_10935</name>
</gene>
<evidence type="ECO:0000256" key="2">
    <source>
        <dbReference type="SAM" id="Phobius"/>
    </source>
</evidence>
<proteinExistence type="predicted"/>
<feature type="region of interest" description="Disordered" evidence="1">
    <location>
        <begin position="1"/>
        <end position="23"/>
    </location>
</feature>
<keyword evidence="2" id="KW-1133">Transmembrane helix</keyword>
<keyword evidence="2" id="KW-0472">Membrane</keyword>
<dbReference type="Proteomes" id="UP000603141">
    <property type="component" value="Unassembled WGS sequence"/>
</dbReference>
<protein>
    <submittedName>
        <fullName evidence="3">Uncharacterized protein</fullName>
    </submittedName>
</protein>
<evidence type="ECO:0000313" key="4">
    <source>
        <dbReference type="Proteomes" id="UP000603141"/>
    </source>
</evidence>
<keyword evidence="2" id="KW-0812">Transmembrane</keyword>
<sequence length="75" mass="8250">MSASQRASREPSGVPAPAFPGRSRRRSGIVADVMVDRGDVEKRELKRIGLIVAAFVFTISLILGVALFLQDWRSH</sequence>
<comment type="caution">
    <text evidence="3">The sequence shown here is derived from an EMBL/GenBank/DDBJ whole genome shotgun (WGS) entry which is preliminary data.</text>
</comment>